<evidence type="ECO:0000313" key="1">
    <source>
        <dbReference type="EMBL" id="CAF0829332.1"/>
    </source>
</evidence>
<dbReference type="EMBL" id="CAJNOC010001040">
    <property type="protein sequence ID" value="CAF0829332.1"/>
    <property type="molecule type" value="Genomic_DNA"/>
</dbReference>
<protein>
    <submittedName>
        <fullName evidence="1">Uncharacterized protein</fullName>
    </submittedName>
</protein>
<gene>
    <name evidence="1" type="ORF">OXX778_LOCUS7880</name>
</gene>
<dbReference type="Proteomes" id="UP000663879">
    <property type="component" value="Unassembled WGS sequence"/>
</dbReference>
<accession>A0A813ULH5</accession>
<evidence type="ECO:0000313" key="2">
    <source>
        <dbReference type="Proteomes" id="UP000663879"/>
    </source>
</evidence>
<proteinExistence type="predicted"/>
<dbReference type="AlphaFoldDB" id="A0A813ULH5"/>
<keyword evidence="2" id="KW-1185">Reference proteome</keyword>
<sequence length="204" mass="23527">MVTNSRVDACTKIIDALAKYYPADSNKIDLNLDKLDSEISFIYDYDDLDAKDGLWTDDEINARLDFEHDVDIQCAINGLFHWTEDNVLFVSNLDSDKSKHDKYAKSKFLESKFYDKILKINKKLQDSNLTSTKRKALELEKESYQNLEPSEEAVEIVNNLLHKSNGKIICDVCKANGLLKYVQNDRGLIIHKSRVHSNKIKHKK</sequence>
<name>A0A813ULH5_9BILA</name>
<comment type="caution">
    <text evidence="1">The sequence shown here is derived from an EMBL/GenBank/DDBJ whole genome shotgun (WGS) entry which is preliminary data.</text>
</comment>
<dbReference type="OrthoDB" id="10212256at2759"/>
<reference evidence="1" key="1">
    <citation type="submission" date="2021-02" db="EMBL/GenBank/DDBJ databases">
        <authorList>
            <person name="Nowell W R."/>
        </authorList>
    </citation>
    <scope>NUCLEOTIDE SEQUENCE</scope>
    <source>
        <strain evidence="1">Ploen Becks lab</strain>
    </source>
</reference>
<organism evidence="1 2">
    <name type="scientific">Brachionus calyciflorus</name>
    <dbReference type="NCBI Taxonomy" id="104777"/>
    <lineage>
        <taxon>Eukaryota</taxon>
        <taxon>Metazoa</taxon>
        <taxon>Spiralia</taxon>
        <taxon>Gnathifera</taxon>
        <taxon>Rotifera</taxon>
        <taxon>Eurotatoria</taxon>
        <taxon>Monogononta</taxon>
        <taxon>Pseudotrocha</taxon>
        <taxon>Ploima</taxon>
        <taxon>Brachionidae</taxon>
        <taxon>Brachionus</taxon>
    </lineage>
</organism>